<protein>
    <submittedName>
        <fullName evidence="10">ATP-dependent DNA helicase</fullName>
        <ecNumber evidence="10">3.6.1.-</ecNumber>
    </submittedName>
</protein>
<evidence type="ECO:0000256" key="5">
    <source>
        <dbReference type="ARBA" id="ARBA00022840"/>
    </source>
</evidence>
<dbReference type="AlphaFoldDB" id="D3UGN8"/>
<dbReference type="InterPro" id="IPR011545">
    <property type="entry name" value="DEAD/DEAH_box_helicase_dom"/>
</dbReference>
<dbReference type="Pfam" id="PF00270">
    <property type="entry name" value="DEAD"/>
    <property type="match status" value="1"/>
</dbReference>
<dbReference type="Pfam" id="PF00271">
    <property type="entry name" value="Helicase_C"/>
    <property type="match status" value="1"/>
</dbReference>
<dbReference type="SUPFAM" id="SSF52540">
    <property type="entry name" value="P-loop containing nucleoside triphosphate hydrolases"/>
    <property type="match status" value="1"/>
</dbReference>
<name>D3UGN8_HELM1</name>
<dbReference type="InterPro" id="IPR012340">
    <property type="entry name" value="NA-bd_OB-fold"/>
</dbReference>
<feature type="domain" description="Helicase ATP-binding" evidence="8">
    <location>
        <begin position="244"/>
        <end position="407"/>
    </location>
</feature>
<dbReference type="RefSeq" id="WP_013022750.1">
    <property type="nucleotide sequence ID" value="NC_013949.1"/>
</dbReference>
<evidence type="ECO:0000256" key="3">
    <source>
        <dbReference type="ARBA" id="ARBA00022801"/>
    </source>
</evidence>
<dbReference type="SMART" id="SM00487">
    <property type="entry name" value="DEXDc"/>
    <property type="match status" value="1"/>
</dbReference>
<gene>
    <name evidence="10" type="primary">recG</name>
    <name evidence="10" type="ordered locus">HMU03970</name>
</gene>
<dbReference type="eggNOG" id="COG1200">
    <property type="taxonomic scope" value="Bacteria"/>
</dbReference>
<dbReference type="HOGENOM" id="CLU_005122_7_1_7"/>
<proteinExistence type="predicted"/>
<keyword evidence="1" id="KW-0547">Nucleotide-binding</keyword>
<dbReference type="Proteomes" id="UP000001522">
    <property type="component" value="Chromosome"/>
</dbReference>
<dbReference type="EC" id="3.6.1.-" evidence="10"/>
<feature type="domain" description="Helicase C-terminal" evidence="9">
    <location>
        <begin position="425"/>
        <end position="576"/>
    </location>
</feature>
<keyword evidence="2" id="KW-0227">DNA damage</keyword>
<dbReference type="GO" id="GO:0005524">
    <property type="term" value="F:ATP binding"/>
    <property type="evidence" value="ECO:0007669"/>
    <property type="project" value="UniProtKB-KW"/>
</dbReference>
<dbReference type="KEGG" id="hms:HMU03970"/>
<keyword evidence="3 10" id="KW-0378">Hydrolase</keyword>
<dbReference type="SMART" id="SM00490">
    <property type="entry name" value="HELICc"/>
    <property type="match status" value="1"/>
</dbReference>
<dbReference type="GO" id="GO:0016787">
    <property type="term" value="F:hydrolase activity"/>
    <property type="evidence" value="ECO:0007669"/>
    <property type="project" value="UniProtKB-KW"/>
</dbReference>
<dbReference type="InterPro" id="IPR047112">
    <property type="entry name" value="RecG/Mfd"/>
</dbReference>
<dbReference type="PROSITE" id="PS51192">
    <property type="entry name" value="HELICASE_ATP_BIND_1"/>
    <property type="match status" value="1"/>
</dbReference>
<keyword evidence="4 10" id="KW-0347">Helicase</keyword>
<dbReference type="PANTHER" id="PTHR47964:SF1">
    <property type="entry name" value="ATP-DEPENDENT DNA HELICASE HOMOLOG RECG, CHLOROPLASTIC"/>
    <property type="match status" value="1"/>
</dbReference>
<reference evidence="10 11" key="1">
    <citation type="journal article" date="2010" name="BMC Genomics">
        <title>Comparative genomics and proteomics of Helicobacter mustelae, an ulcerogenic and carcinogenic gastric pathogen.</title>
        <authorList>
            <person name="O'Toole P.W."/>
            <person name="Snelling W.J."/>
            <person name="Canchaya C."/>
            <person name="Forde B.M."/>
            <person name="Hardie K.R."/>
            <person name="Josenhans C."/>
            <person name="Graham R.L.J."/>
            <person name="McMullan G."/>
            <person name="Parkhill J."/>
            <person name="Belda E."/>
            <person name="Bentley S.D."/>
        </authorList>
    </citation>
    <scope>NUCLEOTIDE SEQUENCE [LARGE SCALE GENOMIC DNA]</scope>
    <source>
        <strain evidence="11">ATCC 43772 / LMG 18044 / NCTC 12198 / 12198</strain>
    </source>
</reference>
<dbReference type="GO" id="GO:0003678">
    <property type="term" value="F:DNA helicase activity"/>
    <property type="evidence" value="ECO:0007669"/>
    <property type="project" value="TreeGrafter"/>
</dbReference>
<evidence type="ECO:0000256" key="2">
    <source>
        <dbReference type="ARBA" id="ARBA00022763"/>
    </source>
</evidence>
<evidence type="ECO:0000256" key="4">
    <source>
        <dbReference type="ARBA" id="ARBA00022806"/>
    </source>
</evidence>
<accession>D3UGN8</accession>
<keyword evidence="6" id="KW-0238">DNA-binding</keyword>
<evidence type="ECO:0000259" key="8">
    <source>
        <dbReference type="PROSITE" id="PS51192"/>
    </source>
</evidence>
<evidence type="ECO:0000256" key="6">
    <source>
        <dbReference type="ARBA" id="ARBA00023125"/>
    </source>
</evidence>
<dbReference type="GO" id="GO:0003677">
    <property type="term" value="F:DNA binding"/>
    <property type="evidence" value="ECO:0007669"/>
    <property type="project" value="UniProtKB-KW"/>
</dbReference>
<organism evidence="10 11">
    <name type="scientific">Helicobacter mustelae (strain ATCC 43772 / CCUG 25715 / CIP 103759 / LMG 18044 / NCTC 12198 / R85-136P)</name>
    <name type="common">Campylobacter mustelae</name>
    <dbReference type="NCBI Taxonomy" id="679897"/>
    <lineage>
        <taxon>Bacteria</taxon>
        <taxon>Pseudomonadati</taxon>
        <taxon>Campylobacterota</taxon>
        <taxon>Epsilonproteobacteria</taxon>
        <taxon>Campylobacterales</taxon>
        <taxon>Helicobacteraceae</taxon>
        <taxon>Helicobacter</taxon>
    </lineage>
</organism>
<keyword evidence="11" id="KW-1185">Reference proteome</keyword>
<dbReference type="GO" id="GO:0006281">
    <property type="term" value="P:DNA repair"/>
    <property type="evidence" value="ECO:0007669"/>
    <property type="project" value="UniProtKB-KW"/>
</dbReference>
<dbReference type="InterPro" id="IPR027417">
    <property type="entry name" value="P-loop_NTPase"/>
</dbReference>
<keyword evidence="7" id="KW-0234">DNA repair</keyword>
<dbReference type="SUPFAM" id="SSF50249">
    <property type="entry name" value="Nucleic acid-binding proteins"/>
    <property type="match status" value="1"/>
</dbReference>
<dbReference type="PROSITE" id="PS51194">
    <property type="entry name" value="HELICASE_CTER"/>
    <property type="match status" value="1"/>
</dbReference>
<evidence type="ECO:0000256" key="7">
    <source>
        <dbReference type="ARBA" id="ARBA00023204"/>
    </source>
</evidence>
<dbReference type="PANTHER" id="PTHR47964">
    <property type="entry name" value="ATP-DEPENDENT DNA HELICASE HOMOLOG RECG, CHLOROPLASTIC"/>
    <property type="match status" value="1"/>
</dbReference>
<dbReference type="InterPro" id="IPR014001">
    <property type="entry name" value="Helicase_ATP-bd"/>
</dbReference>
<evidence type="ECO:0000313" key="10">
    <source>
        <dbReference type="EMBL" id="CBG39659.1"/>
    </source>
</evidence>
<dbReference type="NCBIfam" id="NF008169">
    <property type="entry name" value="PRK10917.2-3"/>
    <property type="match status" value="1"/>
</dbReference>
<keyword evidence="5" id="KW-0067">ATP-binding</keyword>
<dbReference type="InterPro" id="IPR001650">
    <property type="entry name" value="Helicase_C-like"/>
</dbReference>
<dbReference type="EMBL" id="FN555004">
    <property type="protein sequence ID" value="CBG39659.1"/>
    <property type="molecule type" value="Genomic_DNA"/>
</dbReference>
<sequence>MDFTQQDYNKLKKIGIHSLLDLCLCVPKSYTNTFMIPHLVNNATGALEVMTKSQLIAGNTLRIAAHIPNFHRDITLIIFNHKPFHRKIFQPNKKMLIHGKLQIQLGQLSLIQPKCVSTSNTILLHFKFPSIRDSTLQDILSRHLTHDALLASPLPPSLIPHLLEIFHPNPSFLHYFETHGNFPPKTLEALKFIEIYRHIHTLSTKRRHFPAKISCKNPYQDFVTSLPFSLTNSQTSAIATIAKDLSGERAARRIIMGDVGCGKTIVILASVVMAYPHQCLLMVPTTILAFQIYEEAKKLLPPYIQIRCIAGKESRKEKQGGKEGGNAHFIIGTQALLYREFDVQNLALVMTDEQHRFGTNQRHHLEKMAQEGDSKTLKKPHFLQFSATPIPRTLSMLHAHLIDFSFMRDLPYKKDITTRIITKTDFNQLLSHIKDEVAKSHQCAIVYPLVEESEHLEYLSLTEGAPFWKRHFEGVFLTSGGDKEKEEVLSKFRDEGSILLATTLIEVGISLPRLSTIVIIAPERIGLATLHQLRGRVSRNGLKGYCFLYTNTPKNKRLEDFCNHLSGFDIAEIDLKYRSGGDLFSGEKQSGERFRFFDFGTDARILALAEQRLAR</sequence>
<evidence type="ECO:0000313" key="11">
    <source>
        <dbReference type="Proteomes" id="UP000001522"/>
    </source>
</evidence>
<evidence type="ECO:0000256" key="1">
    <source>
        <dbReference type="ARBA" id="ARBA00022741"/>
    </source>
</evidence>
<dbReference type="Gene3D" id="3.40.50.300">
    <property type="entry name" value="P-loop containing nucleotide triphosphate hydrolases"/>
    <property type="match status" value="2"/>
</dbReference>
<dbReference type="STRING" id="679897.HMU03970"/>
<evidence type="ECO:0000259" key="9">
    <source>
        <dbReference type="PROSITE" id="PS51194"/>
    </source>
</evidence>